<protein>
    <submittedName>
        <fullName evidence="2">Uncharacterized protein</fullName>
    </submittedName>
</protein>
<comment type="caution">
    <text evidence="2">The sequence shown here is derived from an EMBL/GenBank/DDBJ whole genome shotgun (WGS) entry which is preliminary data.</text>
</comment>
<evidence type="ECO:0000313" key="2">
    <source>
        <dbReference type="EMBL" id="KAK4209534.1"/>
    </source>
</evidence>
<feature type="region of interest" description="Disordered" evidence="1">
    <location>
        <begin position="1"/>
        <end position="29"/>
    </location>
</feature>
<reference evidence="2" key="1">
    <citation type="journal article" date="2023" name="Mol. Phylogenet. Evol.">
        <title>Genome-scale phylogeny and comparative genomics of the fungal order Sordariales.</title>
        <authorList>
            <person name="Hensen N."/>
            <person name="Bonometti L."/>
            <person name="Westerberg I."/>
            <person name="Brannstrom I.O."/>
            <person name="Guillou S."/>
            <person name="Cros-Aarteil S."/>
            <person name="Calhoun S."/>
            <person name="Haridas S."/>
            <person name="Kuo A."/>
            <person name="Mondo S."/>
            <person name="Pangilinan J."/>
            <person name="Riley R."/>
            <person name="LaButti K."/>
            <person name="Andreopoulos B."/>
            <person name="Lipzen A."/>
            <person name="Chen C."/>
            <person name="Yan M."/>
            <person name="Daum C."/>
            <person name="Ng V."/>
            <person name="Clum A."/>
            <person name="Steindorff A."/>
            <person name="Ohm R.A."/>
            <person name="Martin F."/>
            <person name="Silar P."/>
            <person name="Natvig D.O."/>
            <person name="Lalanne C."/>
            <person name="Gautier V."/>
            <person name="Ament-Velasquez S.L."/>
            <person name="Kruys A."/>
            <person name="Hutchinson M.I."/>
            <person name="Powell A.J."/>
            <person name="Barry K."/>
            <person name="Miller A.N."/>
            <person name="Grigoriev I.V."/>
            <person name="Debuchy R."/>
            <person name="Gladieux P."/>
            <person name="Hiltunen Thoren M."/>
            <person name="Johannesson H."/>
        </authorList>
    </citation>
    <scope>NUCLEOTIDE SEQUENCE</scope>
    <source>
        <strain evidence="2">PSN293</strain>
    </source>
</reference>
<feature type="non-terminal residue" evidence="2">
    <location>
        <position position="1"/>
    </location>
</feature>
<proteinExistence type="predicted"/>
<name>A0AAN6XZE7_9PEZI</name>
<reference evidence="2" key="2">
    <citation type="submission" date="2023-05" db="EMBL/GenBank/DDBJ databases">
        <authorList>
            <consortium name="Lawrence Berkeley National Laboratory"/>
            <person name="Steindorff A."/>
            <person name="Hensen N."/>
            <person name="Bonometti L."/>
            <person name="Westerberg I."/>
            <person name="Brannstrom I.O."/>
            <person name="Guillou S."/>
            <person name="Cros-Aarteil S."/>
            <person name="Calhoun S."/>
            <person name="Haridas S."/>
            <person name="Kuo A."/>
            <person name="Mondo S."/>
            <person name="Pangilinan J."/>
            <person name="Riley R."/>
            <person name="Labutti K."/>
            <person name="Andreopoulos B."/>
            <person name="Lipzen A."/>
            <person name="Chen C."/>
            <person name="Yanf M."/>
            <person name="Daum C."/>
            <person name="Ng V."/>
            <person name="Clum A."/>
            <person name="Ohm R."/>
            <person name="Martin F."/>
            <person name="Silar P."/>
            <person name="Natvig D."/>
            <person name="Lalanne C."/>
            <person name="Gautier V."/>
            <person name="Ament-Velasquez S.L."/>
            <person name="Kruys A."/>
            <person name="Hutchinson M.I."/>
            <person name="Powell A.J."/>
            <person name="Barry K."/>
            <person name="Miller A.N."/>
            <person name="Grigoriev I.V."/>
            <person name="Debuchy R."/>
            <person name="Gladieux P."/>
            <person name="Thoren M.H."/>
            <person name="Johannesson H."/>
        </authorList>
    </citation>
    <scope>NUCLEOTIDE SEQUENCE</scope>
    <source>
        <strain evidence="2">PSN293</strain>
    </source>
</reference>
<organism evidence="2 3">
    <name type="scientific">Rhypophila decipiens</name>
    <dbReference type="NCBI Taxonomy" id="261697"/>
    <lineage>
        <taxon>Eukaryota</taxon>
        <taxon>Fungi</taxon>
        <taxon>Dikarya</taxon>
        <taxon>Ascomycota</taxon>
        <taxon>Pezizomycotina</taxon>
        <taxon>Sordariomycetes</taxon>
        <taxon>Sordariomycetidae</taxon>
        <taxon>Sordariales</taxon>
        <taxon>Naviculisporaceae</taxon>
        <taxon>Rhypophila</taxon>
    </lineage>
</organism>
<keyword evidence="3" id="KW-1185">Reference proteome</keyword>
<accession>A0AAN6XZE7</accession>
<evidence type="ECO:0000256" key="1">
    <source>
        <dbReference type="SAM" id="MobiDB-lite"/>
    </source>
</evidence>
<feature type="non-terminal residue" evidence="2">
    <location>
        <position position="113"/>
    </location>
</feature>
<dbReference type="Proteomes" id="UP001301769">
    <property type="component" value="Unassembled WGS sequence"/>
</dbReference>
<gene>
    <name evidence="2" type="ORF">QBC37DRAFT_254003</name>
</gene>
<feature type="compositionally biased region" description="Polar residues" evidence="1">
    <location>
        <begin position="1"/>
        <end position="15"/>
    </location>
</feature>
<sequence>HESSGTQARCSPPQITTTSSTSVRSTTIATQTTSLLPEHCTTRPASTRFSTSGCAITCSTLYTNCIADMGLIIPCGCTSVAVRPVTTYVCPSNKACFQCQTGWGLHKETETGC</sequence>
<feature type="compositionally biased region" description="Low complexity" evidence="1">
    <location>
        <begin position="16"/>
        <end position="29"/>
    </location>
</feature>
<dbReference type="AlphaFoldDB" id="A0AAN6XZE7"/>
<evidence type="ECO:0000313" key="3">
    <source>
        <dbReference type="Proteomes" id="UP001301769"/>
    </source>
</evidence>
<dbReference type="EMBL" id="MU858202">
    <property type="protein sequence ID" value="KAK4209534.1"/>
    <property type="molecule type" value="Genomic_DNA"/>
</dbReference>